<feature type="region of interest" description="Disordered" evidence="1">
    <location>
        <begin position="72"/>
        <end position="92"/>
    </location>
</feature>
<gene>
    <name evidence="2" type="ORF">EPUL_006822</name>
</gene>
<reference evidence="2 3" key="1">
    <citation type="submission" date="2017-10" db="EMBL/GenBank/DDBJ databases">
        <title>Development of genomic resources for the powdery mildew, Erysiphe pulchra.</title>
        <authorList>
            <person name="Wadl P.A."/>
            <person name="Mack B.M."/>
            <person name="Moore G."/>
            <person name="Beltz S.B."/>
        </authorList>
    </citation>
    <scope>NUCLEOTIDE SEQUENCE [LARGE SCALE GENOMIC DNA]</scope>
    <source>
        <strain evidence="2">Cflorida</strain>
    </source>
</reference>
<dbReference type="AlphaFoldDB" id="A0A2S4PJP2"/>
<sequence length="274" mass="30429">QFKDAKGSNLVSHTQTRIPHKIYFEINNFTGSFDGNELFITPFSPTFPASTPPPPTQISLNDAVVDRPIREPVPSSKRAAQHDADPIQTGQSDVIDTHAYLPKELAEIYMARQQQESAWQTRLLVCTSFFSCMENTVASFKEGEQKELVKTIRAHLRTAISQFAISETCAPPLEVLQLTKGVKFNGIPNMNLPKKPTVAAIHFINATLKTTNALPKTSKPTPMSWTIVVYNGQKKIRLNVAPDATIDTNLQPQKSAAQTTFKLAHGSEIHSYRE</sequence>
<dbReference type="Proteomes" id="UP000237438">
    <property type="component" value="Unassembled WGS sequence"/>
</dbReference>
<accession>A0A2S4PJP2</accession>
<organism evidence="2 3">
    <name type="scientific">Erysiphe pulchra</name>
    <dbReference type="NCBI Taxonomy" id="225359"/>
    <lineage>
        <taxon>Eukaryota</taxon>
        <taxon>Fungi</taxon>
        <taxon>Dikarya</taxon>
        <taxon>Ascomycota</taxon>
        <taxon>Pezizomycotina</taxon>
        <taxon>Leotiomycetes</taxon>
        <taxon>Erysiphales</taxon>
        <taxon>Erysiphaceae</taxon>
        <taxon>Erysiphe</taxon>
    </lineage>
</organism>
<comment type="caution">
    <text evidence="2">The sequence shown here is derived from an EMBL/GenBank/DDBJ whole genome shotgun (WGS) entry which is preliminary data.</text>
</comment>
<evidence type="ECO:0000313" key="3">
    <source>
        <dbReference type="Proteomes" id="UP000237438"/>
    </source>
</evidence>
<protein>
    <submittedName>
        <fullName evidence="2">Uncharacterized protein</fullName>
    </submittedName>
</protein>
<evidence type="ECO:0000313" key="2">
    <source>
        <dbReference type="EMBL" id="POS82266.1"/>
    </source>
</evidence>
<feature type="non-terminal residue" evidence="2">
    <location>
        <position position="1"/>
    </location>
</feature>
<keyword evidence="3" id="KW-1185">Reference proteome</keyword>
<proteinExistence type="predicted"/>
<feature type="non-terminal residue" evidence="2">
    <location>
        <position position="274"/>
    </location>
</feature>
<name>A0A2S4PJP2_9PEZI</name>
<evidence type="ECO:0000256" key="1">
    <source>
        <dbReference type="SAM" id="MobiDB-lite"/>
    </source>
</evidence>
<dbReference type="EMBL" id="PEDP01003373">
    <property type="protein sequence ID" value="POS82266.1"/>
    <property type="molecule type" value="Genomic_DNA"/>
</dbReference>